<dbReference type="AlphaFoldDB" id="A0AAV9MF53"/>
<proteinExistence type="predicted"/>
<reference evidence="1 2" key="1">
    <citation type="submission" date="2023-10" db="EMBL/GenBank/DDBJ databases">
        <title>Genome-Wide Identification Analysis in wild type Solanum Pinnatisectum Reveals Some Genes Defensing Phytophthora Infestans.</title>
        <authorList>
            <person name="Sun C."/>
        </authorList>
    </citation>
    <scope>NUCLEOTIDE SEQUENCE [LARGE SCALE GENOMIC DNA]</scope>
    <source>
        <strain evidence="1">LQN</strain>
        <tissue evidence="1">Leaf</tissue>
    </source>
</reference>
<dbReference type="EMBL" id="JAWPEI010000002">
    <property type="protein sequence ID" value="KAK4735977.1"/>
    <property type="molecule type" value="Genomic_DNA"/>
</dbReference>
<dbReference type="Proteomes" id="UP001311915">
    <property type="component" value="Unassembled WGS sequence"/>
</dbReference>
<accession>A0AAV9MF53</accession>
<keyword evidence="2" id="KW-1185">Reference proteome</keyword>
<comment type="caution">
    <text evidence="1">The sequence shown here is derived from an EMBL/GenBank/DDBJ whole genome shotgun (WGS) entry which is preliminary data.</text>
</comment>
<dbReference type="PANTHER" id="PTHR33881:SF17">
    <property type="entry name" value="EGF-LIKE DOMAIN-CONTAINING PROTEIN"/>
    <property type="match status" value="1"/>
</dbReference>
<dbReference type="PANTHER" id="PTHR33881">
    <property type="entry name" value="NEUROGENIC LOCUS NOTCH-LIKE PROTEIN"/>
    <property type="match status" value="1"/>
</dbReference>
<name>A0AAV9MF53_9SOLN</name>
<sequence>MDTPILSSLAPSSDTSELLESIILVLVPQVHVMKGGWFLNLRSHLESFSNYNTILDLRIRVECVETGEFLGLGFKCDCDPGWTQMQLGPLAFPACTLPNSCSLIWCGDGKCEISGMGHYCKCNEGSSQYMNMSKLPCLDKCVFGADCKGVALEPKPSPPLPPSLGHDGPCKFVDCAKGKCVATGEYLGLGFECVCDPGWKQIQLGPITFPACNVPNCTLHLGCGSQAALPPPSSLAPFNIFDPCSLVWCNNGKCEVNGTKHYCQCNEGSENLMDAPELPCFNQCVFGADCKGVQLLVPSPPPPPPPLDVVSLRTPIARGVFVLSLFCCYLPSSLF</sequence>
<evidence type="ECO:0000313" key="2">
    <source>
        <dbReference type="Proteomes" id="UP001311915"/>
    </source>
</evidence>
<organism evidence="1 2">
    <name type="scientific">Solanum pinnatisectum</name>
    <name type="common">tansyleaf nightshade</name>
    <dbReference type="NCBI Taxonomy" id="50273"/>
    <lineage>
        <taxon>Eukaryota</taxon>
        <taxon>Viridiplantae</taxon>
        <taxon>Streptophyta</taxon>
        <taxon>Embryophyta</taxon>
        <taxon>Tracheophyta</taxon>
        <taxon>Spermatophyta</taxon>
        <taxon>Magnoliopsida</taxon>
        <taxon>eudicotyledons</taxon>
        <taxon>Gunneridae</taxon>
        <taxon>Pentapetalae</taxon>
        <taxon>asterids</taxon>
        <taxon>lamiids</taxon>
        <taxon>Solanales</taxon>
        <taxon>Solanaceae</taxon>
        <taxon>Solanoideae</taxon>
        <taxon>Solaneae</taxon>
        <taxon>Solanum</taxon>
    </lineage>
</organism>
<gene>
    <name evidence="1" type="ORF">R3W88_010238</name>
</gene>
<protein>
    <recommendedName>
        <fullName evidence="3">EGF-like domain-containing protein</fullName>
    </recommendedName>
</protein>
<evidence type="ECO:0000313" key="1">
    <source>
        <dbReference type="EMBL" id="KAK4735977.1"/>
    </source>
</evidence>
<evidence type="ECO:0008006" key="3">
    <source>
        <dbReference type="Google" id="ProtNLM"/>
    </source>
</evidence>